<dbReference type="Proteomes" id="UP000003490">
    <property type="component" value="Unassembled WGS sequence"/>
</dbReference>
<comment type="caution">
    <text evidence="2">The sequence shown here is derived from an EMBL/GenBank/DDBJ whole genome shotgun (WGS) entry which is preliminary data.</text>
</comment>
<proteinExistence type="predicted"/>
<evidence type="ECO:0000313" key="3">
    <source>
        <dbReference type="EMBL" id="PEQ23622.1"/>
    </source>
</evidence>
<dbReference type="Proteomes" id="UP000220611">
    <property type="component" value="Unassembled WGS sequence"/>
</dbReference>
<protein>
    <submittedName>
        <fullName evidence="2">Uncharacterized protein</fullName>
    </submittedName>
</protein>
<evidence type="ECO:0000313" key="5">
    <source>
        <dbReference type="Proteomes" id="UP000220611"/>
    </source>
</evidence>
<evidence type="ECO:0000256" key="1">
    <source>
        <dbReference type="SAM" id="MobiDB-lite"/>
    </source>
</evidence>
<sequence>MRGGKDLHFPAFFPERVLEPLSYQETGGKRPRHRVLRNSAPECCPAGAAGNRSCGSRPRAPGGPA</sequence>
<accession>A7VRR1</accession>
<reference evidence="2 4" key="1">
    <citation type="submission" date="2007-08" db="EMBL/GenBank/DDBJ databases">
        <title>Draft genome sequence of Clostridium leptum (DSM 753).</title>
        <authorList>
            <person name="Sudarsanam P."/>
            <person name="Ley R."/>
            <person name="Guruge J."/>
            <person name="Turnbaugh P.J."/>
            <person name="Mahowald M."/>
            <person name="Liep D."/>
            <person name="Gordon J."/>
        </authorList>
    </citation>
    <scope>NUCLEOTIDE SEQUENCE [LARGE SCALE GENOMIC DNA]</scope>
    <source>
        <strain evidence="2 4">DSM 753</strain>
    </source>
</reference>
<evidence type="ECO:0000313" key="2">
    <source>
        <dbReference type="EMBL" id="EDO61741.1"/>
    </source>
</evidence>
<feature type="region of interest" description="Disordered" evidence="1">
    <location>
        <begin position="46"/>
        <end position="65"/>
    </location>
</feature>
<reference evidence="2 4" key="2">
    <citation type="submission" date="2007-08" db="EMBL/GenBank/DDBJ databases">
        <authorList>
            <person name="Fulton L."/>
            <person name="Clifton S."/>
            <person name="Fulton B."/>
            <person name="Xu J."/>
            <person name="Minx P."/>
            <person name="Pepin K.H."/>
            <person name="Johnson M."/>
            <person name="Thiruvilangam P."/>
            <person name="Bhonagiri V."/>
            <person name="Nash W.E."/>
            <person name="Wang C."/>
            <person name="Mardis E.R."/>
            <person name="Wilson R.K."/>
        </authorList>
    </citation>
    <scope>NUCLEOTIDE SEQUENCE [LARGE SCALE GENOMIC DNA]</scope>
    <source>
        <strain evidence="2 4">DSM 753</strain>
    </source>
</reference>
<reference evidence="3 5" key="3">
    <citation type="submission" date="2017-07" db="EMBL/GenBank/DDBJ databases">
        <title>Prevalence of linear plasmids in Cutibacterium (Propionibacterium) acnes isolates obtained from prostatic tissue.</title>
        <authorList>
            <person name="Davidsson S."/>
            <person name="Carlsson J."/>
            <person name="Molling P."/>
            <person name="Andren O."/>
            <person name="Andersson S.-O."/>
            <person name="Brzuszkiewicz E."/>
            <person name="Poehlein A."/>
            <person name="Al-Zeer M."/>
            <person name="Brinkmann V."/>
            <person name="Scavenius C."/>
            <person name="Nazipi S."/>
            <person name="Soderquist B."/>
            <person name="Bruggemann H."/>
        </authorList>
    </citation>
    <scope>NUCLEOTIDE SEQUENCE [LARGE SCALE GENOMIC DNA]</scope>
    <source>
        <strain evidence="3 5">DSM 753</strain>
    </source>
</reference>
<evidence type="ECO:0000313" key="4">
    <source>
        <dbReference type="Proteomes" id="UP000003490"/>
    </source>
</evidence>
<dbReference type="EMBL" id="ABCB02000017">
    <property type="protein sequence ID" value="EDO61741.1"/>
    <property type="molecule type" value="Genomic_DNA"/>
</dbReference>
<dbReference type="AlphaFoldDB" id="A7VRR1"/>
<name>A7VRR1_9FIRM</name>
<gene>
    <name evidence="3" type="ORF">CH238_13025</name>
    <name evidence="2" type="ORF">CLOLEP_01245</name>
</gene>
<dbReference type="EMBL" id="NOXF01000013">
    <property type="protein sequence ID" value="PEQ23622.1"/>
    <property type="molecule type" value="Genomic_DNA"/>
</dbReference>
<dbReference type="HOGENOM" id="CLU_2842057_0_0_9"/>
<organism evidence="2 4">
    <name type="scientific">[Clostridium] leptum DSM 753</name>
    <dbReference type="NCBI Taxonomy" id="428125"/>
    <lineage>
        <taxon>Bacteria</taxon>
        <taxon>Bacillati</taxon>
        <taxon>Bacillota</taxon>
        <taxon>Clostridia</taxon>
        <taxon>Eubacteriales</taxon>
        <taxon>Oscillospiraceae</taxon>
        <taxon>Oscillospiraceae incertae sedis</taxon>
    </lineage>
</organism>
<keyword evidence="5" id="KW-1185">Reference proteome</keyword>